<dbReference type="Proteomes" id="UP001164539">
    <property type="component" value="Chromosome 8"/>
</dbReference>
<protein>
    <submittedName>
        <fullName evidence="1">NAC domain protein</fullName>
    </submittedName>
</protein>
<proteinExistence type="predicted"/>
<reference evidence="1 2" key="1">
    <citation type="journal article" date="2023" name="Science">
        <title>Complex scaffold remodeling in plant triterpene biosynthesis.</title>
        <authorList>
            <person name="De La Pena R."/>
            <person name="Hodgson H."/>
            <person name="Liu J.C."/>
            <person name="Stephenson M.J."/>
            <person name="Martin A.C."/>
            <person name="Owen C."/>
            <person name="Harkess A."/>
            <person name="Leebens-Mack J."/>
            <person name="Jimenez L.E."/>
            <person name="Osbourn A."/>
            <person name="Sattely E.S."/>
        </authorList>
    </citation>
    <scope>NUCLEOTIDE SEQUENCE [LARGE SCALE GENOMIC DNA]</scope>
    <source>
        <strain evidence="2">cv. JPN11</strain>
        <tissue evidence="1">Leaf</tissue>
    </source>
</reference>
<comment type="caution">
    <text evidence="1">The sequence shown here is derived from an EMBL/GenBank/DDBJ whole genome shotgun (WGS) entry which is preliminary data.</text>
</comment>
<dbReference type="EMBL" id="CM051401">
    <property type="protein sequence ID" value="KAJ4712935.1"/>
    <property type="molecule type" value="Genomic_DNA"/>
</dbReference>
<evidence type="ECO:0000313" key="1">
    <source>
        <dbReference type="EMBL" id="KAJ4712935.1"/>
    </source>
</evidence>
<sequence>MENVCGVVKEDDQMDLPPGFRFHPTDEELISHYLYKKVFDVSFSSRAIGDVDLNKNEPWELPPKAKMGEKEWYFFCMRDRKYPTGLRTNRATLSGYWKATGKDKEIYRGKTLVGMKKTLVFYRGRAPKGEKTNWVMHEYRLEGKFSVHNLPKTAKNEWVICRVFQKSSGGKKTHISGLMILGSFGNELNPSGLPPLMDSSPGNNTNTTVADSAYVPCFSNPVATDVQRNQQNTIDCFNNNPLISNCPEVFPRIPGSFYSSPLSGPASSNMQQFPSSVLRALIENHGSHMSQSLSFKTEREMISVSQDACLTVTADMNPEISSVVSNLEVPKRPFYDQEAPPTSAAPVDLDCFWNYNY</sequence>
<name>A0ACC1XRK9_MELAZ</name>
<gene>
    <name evidence="1" type="ORF">OWV82_015099</name>
</gene>
<organism evidence="1 2">
    <name type="scientific">Melia azedarach</name>
    <name type="common">Chinaberry tree</name>
    <dbReference type="NCBI Taxonomy" id="155640"/>
    <lineage>
        <taxon>Eukaryota</taxon>
        <taxon>Viridiplantae</taxon>
        <taxon>Streptophyta</taxon>
        <taxon>Embryophyta</taxon>
        <taxon>Tracheophyta</taxon>
        <taxon>Spermatophyta</taxon>
        <taxon>Magnoliopsida</taxon>
        <taxon>eudicotyledons</taxon>
        <taxon>Gunneridae</taxon>
        <taxon>Pentapetalae</taxon>
        <taxon>rosids</taxon>
        <taxon>malvids</taxon>
        <taxon>Sapindales</taxon>
        <taxon>Meliaceae</taxon>
        <taxon>Melia</taxon>
    </lineage>
</organism>
<keyword evidence="2" id="KW-1185">Reference proteome</keyword>
<evidence type="ECO:0000313" key="2">
    <source>
        <dbReference type="Proteomes" id="UP001164539"/>
    </source>
</evidence>
<accession>A0ACC1XRK9</accession>